<keyword evidence="1" id="KW-0805">Transcription regulation</keyword>
<reference evidence="6" key="1">
    <citation type="submission" date="2023-06" db="EMBL/GenBank/DDBJ databases">
        <authorList>
            <person name="Zhang S."/>
        </authorList>
    </citation>
    <scope>NUCLEOTIDE SEQUENCE</scope>
    <source>
        <strain evidence="6">SG2303</strain>
    </source>
</reference>
<evidence type="ECO:0000256" key="2">
    <source>
        <dbReference type="ARBA" id="ARBA00023125"/>
    </source>
</evidence>
<evidence type="ECO:0000256" key="3">
    <source>
        <dbReference type="ARBA" id="ARBA00023152"/>
    </source>
</evidence>
<gene>
    <name evidence="6" type="ORF">QU481_21500</name>
</gene>
<dbReference type="InterPro" id="IPR035472">
    <property type="entry name" value="RpiR-like_SIS"/>
</dbReference>
<keyword evidence="7" id="KW-1185">Reference proteome</keyword>
<keyword evidence="2" id="KW-0238">DNA-binding</keyword>
<keyword evidence="4" id="KW-0804">Transcription</keyword>
<dbReference type="PROSITE" id="PS51071">
    <property type="entry name" value="HTH_RPIR"/>
    <property type="match status" value="1"/>
</dbReference>
<dbReference type="InterPro" id="IPR001347">
    <property type="entry name" value="SIS_dom"/>
</dbReference>
<dbReference type="SUPFAM" id="SSF46689">
    <property type="entry name" value="Homeodomain-like"/>
    <property type="match status" value="1"/>
</dbReference>
<evidence type="ECO:0000313" key="7">
    <source>
        <dbReference type="Proteomes" id="UP001168540"/>
    </source>
</evidence>
<dbReference type="InterPro" id="IPR000281">
    <property type="entry name" value="HTH_RpiR"/>
</dbReference>
<dbReference type="InterPro" id="IPR046348">
    <property type="entry name" value="SIS_dom_sf"/>
</dbReference>
<dbReference type="RefSeq" id="WP_289832045.1">
    <property type="nucleotide sequence ID" value="NZ_JAUEDK010000066.1"/>
</dbReference>
<feature type="domain" description="HTH rpiR-type" evidence="5">
    <location>
        <begin position="5"/>
        <end position="81"/>
    </location>
</feature>
<dbReference type="SUPFAM" id="SSF53697">
    <property type="entry name" value="SIS domain"/>
    <property type="match status" value="1"/>
</dbReference>
<keyword evidence="3" id="KW-0324">Glycolysis</keyword>
<dbReference type="Pfam" id="PF01380">
    <property type="entry name" value="SIS"/>
    <property type="match status" value="1"/>
</dbReference>
<protein>
    <submittedName>
        <fullName evidence="6">MurR/RpiR family transcriptional regulator</fullName>
    </submittedName>
</protein>
<organism evidence="6 7">
    <name type="scientific">Crenobacter oryzisoli</name>
    <dbReference type="NCBI Taxonomy" id="3056844"/>
    <lineage>
        <taxon>Bacteria</taxon>
        <taxon>Pseudomonadati</taxon>
        <taxon>Pseudomonadota</taxon>
        <taxon>Betaproteobacteria</taxon>
        <taxon>Neisseriales</taxon>
        <taxon>Neisseriaceae</taxon>
        <taxon>Crenobacter</taxon>
    </lineage>
</organism>
<comment type="caution">
    <text evidence="6">The sequence shown here is derived from an EMBL/GenBank/DDBJ whole genome shotgun (WGS) entry which is preliminary data.</text>
</comment>
<name>A0ABT7XUE0_9NEIS</name>
<evidence type="ECO:0000313" key="6">
    <source>
        <dbReference type="EMBL" id="MDN0077406.1"/>
    </source>
</evidence>
<evidence type="ECO:0000256" key="1">
    <source>
        <dbReference type="ARBA" id="ARBA00023015"/>
    </source>
</evidence>
<evidence type="ECO:0000256" key="4">
    <source>
        <dbReference type="ARBA" id="ARBA00023163"/>
    </source>
</evidence>
<dbReference type="PANTHER" id="PTHR30514">
    <property type="entry name" value="GLUCOKINASE"/>
    <property type="match status" value="1"/>
</dbReference>
<dbReference type="Gene3D" id="1.10.10.10">
    <property type="entry name" value="Winged helix-like DNA-binding domain superfamily/Winged helix DNA-binding domain"/>
    <property type="match status" value="1"/>
</dbReference>
<dbReference type="Pfam" id="PF01418">
    <property type="entry name" value="HTH_6"/>
    <property type="match status" value="1"/>
</dbReference>
<dbReference type="InterPro" id="IPR047640">
    <property type="entry name" value="RpiR-like"/>
</dbReference>
<proteinExistence type="predicted"/>
<sequence length="296" mass="32899">MEGRRSIAEELRQLFDTLTPTERKIGRVLLANYPMAGLETIALLAARSDVSGPTVLRFIGKLGFDSYAAFQVALRGELEARLQSPLLRYNPSELVDDDDFLATHARRLTELIRATVTNLPRAEFDDVVGLLADNRVRIWLLGGRLTESLASYLSHHLKVVRPSVHHLRGLPASWADTLVDMGRPDVLVVFDIRRYWDEAATFAAMAAERKATVVLFTDQWLSPISRVARYTLVAHTAGPAGWDSNTPLMMLVDAVIAALNARNWPDISARLQQMEAMRARLGEQESDGAELAARQG</sequence>
<accession>A0ABT7XUE0</accession>
<dbReference type="InterPro" id="IPR009057">
    <property type="entry name" value="Homeodomain-like_sf"/>
</dbReference>
<dbReference type="Gene3D" id="3.40.50.10490">
    <property type="entry name" value="Glucose-6-phosphate isomerase like protein, domain 1"/>
    <property type="match status" value="1"/>
</dbReference>
<dbReference type="PANTHER" id="PTHR30514:SF18">
    <property type="entry name" value="RPIR-FAMILY TRANSCRIPTIONAL REGULATOR"/>
    <property type="match status" value="1"/>
</dbReference>
<dbReference type="InterPro" id="IPR036388">
    <property type="entry name" value="WH-like_DNA-bd_sf"/>
</dbReference>
<dbReference type="EMBL" id="JAUEDK010000066">
    <property type="protein sequence ID" value="MDN0077406.1"/>
    <property type="molecule type" value="Genomic_DNA"/>
</dbReference>
<evidence type="ECO:0000259" key="5">
    <source>
        <dbReference type="PROSITE" id="PS51071"/>
    </source>
</evidence>
<dbReference type="CDD" id="cd05013">
    <property type="entry name" value="SIS_RpiR"/>
    <property type="match status" value="1"/>
</dbReference>
<dbReference type="Proteomes" id="UP001168540">
    <property type="component" value="Unassembled WGS sequence"/>
</dbReference>